<sequence>MPRIASATNPSLSLVICAVIKLPRSFVAYIPFLILIIYKVVQYRFNIGMSFDTFKADIIVFVFIFVLIFAVVFAFILVFVFVFICISFSIHIAIVLILIVDIKCSFPRLFFY</sequence>
<protein>
    <submittedName>
        <fullName evidence="2">Uncharacterized protein</fullName>
    </submittedName>
</protein>
<keyword evidence="1" id="KW-1133">Transmembrane helix</keyword>
<comment type="caution">
    <text evidence="2">The sequence shown here is derived from an EMBL/GenBank/DDBJ whole genome shotgun (WGS) entry which is preliminary data.</text>
</comment>
<organism evidence="2 3">
    <name type="scientific">Phascolomyces articulosus</name>
    <dbReference type="NCBI Taxonomy" id="60185"/>
    <lineage>
        <taxon>Eukaryota</taxon>
        <taxon>Fungi</taxon>
        <taxon>Fungi incertae sedis</taxon>
        <taxon>Mucoromycota</taxon>
        <taxon>Mucoromycotina</taxon>
        <taxon>Mucoromycetes</taxon>
        <taxon>Mucorales</taxon>
        <taxon>Lichtheimiaceae</taxon>
        <taxon>Phascolomyces</taxon>
    </lineage>
</organism>
<feature type="transmembrane region" description="Helical" evidence="1">
    <location>
        <begin position="12"/>
        <end position="38"/>
    </location>
</feature>
<dbReference type="EMBL" id="JAIXMP010000027">
    <property type="protein sequence ID" value="KAI9252889.1"/>
    <property type="molecule type" value="Genomic_DNA"/>
</dbReference>
<dbReference type="Proteomes" id="UP001209540">
    <property type="component" value="Unassembled WGS sequence"/>
</dbReference>
<evidence type="ECO:0000313" key="3">
    <source>
        <dbReference type="Proteomes" id="UP001209540"/>
    </source>
</evidence>
<gene>
    <name evidence="2" type="ORF">BDA99DRAFT_520312</name>
</gene>
<proteinExistence type="predicted"/>
<evidence type="ECO:0000256" key="1">
    <source>
        <dbReference type="SAM" id="Phobius"/>
    </source>
</evidence>
<name>A0AAD5PAP3_9FUNG</name>
<reference evidence="2" key="1">
    <citation type="journal article" date="2022" name="IScience">
        <title>Evolution of zygomycete secretomes and the origins of terrestrial fungal ecologies.</title>
        <authorList>
            <person name="Chang Y."/>
            <person name="Wang Y."/>
            <person name="Mondo S."/>
            <person name="Ahrendt S."/>
            <person name="Andreopoulos W."/>
            <person name="Barry K."/>
            <person name="Beard J."/>
            <person name="Benny G.L."/>
            <person name="Blankenship S."/>
            <person name="Bonito G."/>
            <person name="Cuomo C."/>
            <person name="Desiro A."/>
            <person name="Gervers K.A."/>
            <person name="Hundley H."/>
            <person name="Kuo A."/>
            <person name="LaButti K."/>
            <person name="Lang B.F."/>
            <person name="Lipzen A."/>
            <person name="O'Donnell K."/>
            <person name="Pangilinan J."/>
            <person name="Reynolds N."/>
            <person name="Sandor L."/>
            <person name="Smith M.E."/>
            <person name="Tsang A."/>
            <person name="Grigoriev I.V."/>
            <person name="Stajich J.E."/>
            <person name="Spatafora J.W."/>
        </authorList>
    </citation>
    <scope>NUCLEOTIDE SEQUENCE</scope>
    <source>
        <strain evidence="2">RSA 2281</strain>
    </source>
</reference>
<dbReference type="AlphaFoldDB" id="A0AAD5PAP3"/>
<keyword evidence="1" id="KW-0812">Transmembrane</keyword>
<accession>A0AAD5PAP3</accession>
<keyword evidence="1" id="KW-0472">Membrane</keyword>
<feature type="transmembrane region" description="Helical" evidence="1">
    <location>
        <begin position="58"/>
        <end position="84"/>
    </location>
</feature>
<feature type="transmembrane region" description="Helical" evidence="1">
    <location>
        <begin position="90"/>
        <end position="111"/>
    </location>
</feature>
<reference evidence="2" key="2">
    <citation type="submission" date="2023-02" db="EMBL/GenBank/DDBJ databases">
        <authorList>
            <consortium name="DOE Joint Genome Institute"/>
            <person name="Mondo S.J."/>
            <person name="Chang Y."/>
            <person name="Wang Y."/>
            <person name="Ahrendt S."/>
            <person name="Andreopoulos W."/>
            <person name="Barry K."/>
            <person name="Beard J."/>
            <person name="Benny G.L."/>
            <person name="Blankenship S."/>
            <person name="Bonito G."/>
            <person name="Cuomo C."/>
            <person name="Desiro A."/>
            <person name="Gervers K.A."/>
            <person name="Hundley H."/>
            <person name="Kuo A."/>
            <person name="LaButti K."/>
            <person name="Lang B.F."/>
            <person name="Lipzen A."/>
            <person name="O'Donnell K."/>
            <person name="Pangilinan J."/>
            <person name="Reynolds N."/>
            <person name="Sandor L."/>
            <person name="Smith M.W."/>
            <person name="Tsang A."/>
            <person name="Grigoriev I.V."/>
            <person name="Stajich J.E."/>
            <person name="Spatafora J.W."/>
        </authorList>
    </citation>
    <scope>NUCLEOTIDE SEQUENCE</scope>
    <source>
        <strain evidence="2">RSA 2281</strain>
    </source>
</reference>
<evidence type="ECO:0000313" key="2">
    <source>
        <dbReference type="EMBL" id="KAI9252889.1"/>
    </source>
</evidence>
<keyword evidence="3" id="KW-1185">Reference proteome</keyword>